<dbReference type="EMBL" id="CP031222">
    <property type="protein sequence ID" value="AXI03899.1"/>
    <property type="molecule type" value="Genomic_DNA"/>
</dbReference>
<feature type="transmembrane region" description="Helical" evidence="5">
    <location>
        <begin position="21"/>
        <end position="39"/>
    </location>
</feature>
<dbReference type="OrthoDB" id="309023at2"/>
<dbReference type="Pfam" id="PF03595">
    <property type="entry name" value="SLAC1"/>
    <property type="match status" value="1"/>
</dbReference>
<keyword evidence="3 5" id="KW-1133">Transmembrane helix</keyword>
<dbReference type="InterPro" id="IPR038665">
    <property type="entry name" value="Voltage-dep_anion_channel_sf"/>
</dbReference>
<dbReference type="InterPro" id="IPR052951">
    <property type="entry name" value="Tellurite_res_ion_channel"/>
</dbReference>
<dbReference type="AlphaFoldDB" id="A0A345P9E0"/>
<comment type="subcellular location">
    <subcellularLocation>
        <location evidence="1">Membrane</location>
        <topology evidence="1">Multi-pass membrane protein</topology>
    </subcellularLocation>
</comment>
<sequence length="329" mass="35278">MTHAQIADLPSAPSTTSIKNLPINLFAAVMGISGLVLALRQASHQFGLSPMAAESTGVVAVVVFVILSLSYIIKAMRFPAVVRGEFTHPIAGNFFGTVTIAILLISSVVAPVSTLAAEVIWTIGALAALALAFIIVSRLLQGKIDATHALPVWLIPSVGTLDIPVTGGHMSMAWAHELNLFSMAVGMVLALVFFTMITSRLIHQEKIAPPMLPSMMILMAPFPVGFLAYTHFTQHVDQFAGLLFYFGLFLFIVISVKLFKSRVPFIPGWWAISFPLAALVNAALEYATYAQTWPITLLAGALLVFLSIVIIVLAVKTLQILANGKLLSA</sequence>
<dbReference type="GO" id="GO:0005886">
    <property type="term" value="C:plasma membrane"/>
    <property type="evidence" value="ECO:0007669"/>
    <property type="project" value="TreeGrafter"/>
</dbReference>
<feature type="transmembrane region" description="Helical" evidence="5">
    <location>
        <begin position="238"/>
        <end position="256"/>
    </location>
</feature>
<evidence type="ECO:0000256" key="5">
    <source>
        <dbReference type="SAM" id="Phobius"/>
    </source>
</evidence>
<dbReference type="RefSeq" id="WP_114900007.1">
    <property type="nucleotide sequence ID" value="NZ_CP031222.1"/>
</dbReference>
<accession>A0A345P9E0</accession>
<feature type="transmembrane region" description="Helical" evidence="5">
    <location>
        <begin position="152"/>
        <end position="174"/>
    </location>
</feature>
<name>A0A345P9E0_9GAMM</name>
<gene>
    <name evidence="6" type="ORF">HYN46_14255</name>
</gene>
<feature type="transmembrane region" description="Helical" evidence="5">
    <location>
        <begin position="94"/>
        <end position="113"/>
    </location>
</feature>
<dbReference type="Gene3D" id="1.50.10.150">
    <property type="entry name" value="Voltage-dependent anion channel"/>
    <property type="match status" value="1"/>
</dbReference>
<protein>
    <submittedName>
        <fullName evidence="6">C4-dicarboxylate ABC transporter</fullName>
    </submittedName>
</protein>
<dbReference type="Proteomes" id="UP000253940">
    <property type="component" value="Chromosome"/>
</dbReference>
<evidence type="ECO:0000256" key="4">
    <source>
        <dbReference type="ARBA" id="ARBA00023136"/>
    </source>
</evidence>
<dbReference type="KEGG" id="mbah:HYN46_14255"/>
<proteinExistence type="predicted"/>
<evidence type="ECO:0000256" key="1">
    <source>
        <dbReference type="ARBA" id="ARBA00004141"/>
    </source>
</evidence>
<evidence type="ECO:0000313" key="7">
    <source>
        <dbReference type="Proteomes" id="UP000253940"/>
    </source>
</evidence>
<organism evidence="6 7">
    <name type="scientific">Aquirhabdus parva</name>
    <dbReference type="NCBI Taxonomy" id="2283318"/>
    <lineage>
        <taxon>Bacteria</taxon>
        <taxon>Pseudomonadati</taxon>
        <taxon>Pseudomonadota</taxon>
        <taxon>Gammaproteobacteria</taxon>
        <taxon>Moraxellales</taxon>
        <taxon>Moraxellaceae</taxon>
        <taxon>Aquirhabdus</taxon>
    </lineage>
</organism>
<keyword evidence="2 5" id="KW-0812">Transmembrane</keyword>
<feature type="transmembrane region" description="Helical" evidence="5">
    <location>
        <begin position="295"/>
        <end position="315"/>
    </location>
</feature>
<dbReference type="GO" id="GO:0046583">
    <property type="term" value="F:monoatomic cation efflux transmembrane transporter activity"/>
    <property type="evidence" value="ECO:0007669"/>
    <property type="project" value="TreeGrafter"/>
</dbReference>
<dbReference type="PANTHER" id="PTHR37955">
    <property type="entry name" value="TELLURITE RESISTANCE PROTEIN TEHA"/>
    <property type="match status" value="1"/>
</dbReference>
<feature type="transmembrane region" description="Helical" evidence="5">
    <location>
        <begin position="180"/>
        <end position="202"/>
    </location>
</feature>
<feature type="transmembrane region" description="Helical" evidence="5">
    <location>
        <begin position="214"/>
        <end position="232"/>
    </location>
</feature>
<feature type="transmembrane region" description="Helical" evidence="5">
    <location>
        <begin position="51"/>
        <end position="73"/>
    </location>
</feature>
<feature type="transmembrane region" description="Helical" evidence="5">
    <location>
        <begin position="268"/>
        <end position="289"/>
    </location>
</feature>
<evidence type="ECO:0000256" key="3">
    <source>
        <dbReference type="ARBA" id="ARBA00022989"/>
    </source>
</evidence>
<feature type="transmembrane region" description="Helical" evidence="5">
    <location>
        <begin position="119"/>
        <end position="140"/>
    </location>
</feature>
<evidence type="ECO:0000313" key="6">
    <source>
        <dbReference type="EMBL" id="AXI03899.1"/>
    </source>
</evidence>
<dbReference type="InterPro" id="IPR004695">
    <property type="entry name" value="SLAC1/Mae1/Ssu1/TehA"/>
</dbReference>
<dbReference type="PANTHER" id="PTHR37955:SF1">
    <property type="entry name" value="DEP DOMAIN-CONTAINING PROTEIN"/>
    <property type="match status" value="1"/>
</dbReference>
<evidence type="ECO:0000256" key="2">
    <source>
        <dbReference type="ARBA" id="ARBA00022692"/>
    </source>
</evidence>
<dbReference type="CDD" id="cd09323">
    <property type="entry name" value="TDT_SLAC1_like"/>
    <property type="match status" value="1"/>
</dbReference>
<keyword evidence="7" id="KW-1185">Reference proteome</keyword>
<keyword evidence="4 5" id="KW-0472">Membrane</keyword>
<reference evidence="6 7" key="1">
    <citation type="submission" date="2018-07" db="EMBL/GenBank/DDBJ databases">
        <title>Genome sequencing of Moraxellaceae gen. HYN0046.</title>
        <authorList>
            <person name="Kim M."/>
            <person name="Yi H."/>
        </authorList>
    </citation>
    <scope>NUCLEOTIDE SEQUENCE [LARGE SCALE GENOMIC DNA]</scope>
    <source>
        <strain evidence="6 7">HYN0046</strain>
    </source>
</reference>